<evidence type="ECO:0000256" key="1">
    <source>
        <dbReference type="ARBA" id="ARBA00001713"/>
    </source>
</evidence>
<protein>
    <recommendedName>
        <fullName evidence="4">ribose-5-phosphate isomerase</fullName>
        <ecNumber evidence="4">5.3.1.6</ecNumber>
    </recommendedName>
    <alternativeName>
        <fullName evidence="6">Phosphoriboisomerase</fullName>
    </alternativeName>
</protein>
<reference evidence="7" key="2">
    <citation type="submission" date="2022-06" db="UniProtKB">
        <authorList>
            <consortium name="EnsemblMetazoa"/>
        </authorList>
    </citation>
    <scope>IDENTIFICATION</scope>
    <source>
        <strain evidence="7">PS312</strain>
    </source>
</reference>
<dbReference type="Gene3D" id="3.40.50.1360">
    <property type="match status" value="1"/>
</dbReference>
<dbReference type="GO" id="GO:0004751">
    <property type="term" value="F:ribose-5-phosphate isomerase activity"/>
    <property type="evidence" value="ECO:0000318"/>
    <property type="project" value="GO_Central"/>
</dbReference>
<evidence type="ECO:0000313" key="7">
    <source>
        <dbReference type="EnsemblMetazoa" id="PPA15346.1"/>
    </source>
</evidence>
<comment type="pathway">
    <text evidence="2">Carbohydrate degradation; pentose phosphate pathway; D-ribose 5-phosphate from D-ribulose 5-phosphate (non-oxidative stage): step 1/1.</text>
</comment>
<dbReference type="EC" id="5.3.1.6" evidence="4"/>
<sequence length="228" mass="24650">MVSTELSPIEKAKRDAAYACAKKHVYPGCKLGVGSGSTVKYLVEYLEHAYKGGSLKDLVCVPTSFMTKKWLVDSGLPVSDLDSTPVLDVCIDGADEVDADLTCIKGGGGCLAREKIVQHASRKFLVIADHTKEAVSLGDRYQFLPIEVLPFASTPVCLEIPRLHGGTAGLRMAMKKAGPVITDNGSYIIDWVFPKQKKMDWKAIQAKLADTPGIVDTGLFIDVVDEGY</sequence>
<organism evidence="7 8">
    <name type="scientific">Pristionchus pacificus</name>
    <name type="common">Parasitic nematode worm</name>
    <dbReference type="NCBI Taxonomy" id="54126"/>
    <lineage>
        <taxon>Eukaryota</taxon>
        <taxon>Metazoa</taxon>
        <taxon>Ecdysozoa</taxon>
        <taxon>Nematoda</taxon>
        <taxon>Chromadorea</taxon>
        <taxon>Rhabditida</taxon>
        <taxon>Rhabditina</taxon>
        <taxon>Diplogasteromorpha</taxon>
        <taxon>Diplogasteroidea</taxon>
        <taxon>Neodiplogasteridae</taxon>
        <taxon>Pristionchus</taxon>
    </lineage>
</organism>
<dbReference type="SUPFAM" id="SSF100950">
    <property type="entry name" value="NagB/RpiA/CoA transferase-like"/>
    <property type="match status" value="1"/>
</dbReference>
<dbReference type="Gene3D" id="3.30.70.260">
    <property type="match status" value="1"/>
</dbReference>
<dbReference type="GO" id="GO:0005737">
    <property type="term" value="C:cytoplasm"/>
    <property type="evidence" value="ECO:0000318"/>
    <property type="project" value="GO_Central"/>
</dbReference>
<dbReference type="InterPro" id="IPR037171">
    <property type="entry name" value="NagB/RpiA_transferase-like"/>
</dbReference>
<dbReference type="NCBIfam" id="NF001924">
    <property type="entry name" value="PRK00702.1"/>
    <property type="match status" value="1"/>
</dbReference>
<dbReference type="InterPro" id="IPR004788">
    <property type="entry name" value="Ribose5P_isomerase_type_A"/>
</dbReference>
<dbReference type="CDD" id="cd01398">
    <property type="entry name" value="RPI_A"/>
    <property type="match status" value="1"/>
</dbReference>
<gene>
    <name evidence="7" type="primary">WBGene00104900</name>
</gene>
<accession>A0A2A6BBX0</accession>
<evidence type="ECO:0000256" key="6">
    <source>
        <dbReference type="ARBA" id="ARBA00029734"/>
    </source>
</evidence>
<evidence type="ECO:0000313" key="8">
    <source>
        <dbReference type="Proteomes" id="UP000005239"/>
    </source>
</evidence>
<comment type="catalytic activity">
    <reaction evidence="1">
        <text>aldehydo-D-ribose 5-phosphate = D-ribulose 5-phosphate</text>
        <dbReference type="Rhea" id="RHEA:14657"/>
        <dbReference type="ChEBI" id="CHEBI:58121"/>
        <dbReference type="ChEBI" id="CHEBI:58273"/>
        <dbReference type="EC" id="5.3.1.6"/>
    </reaction>
</comment>
<dbReference type="Pfam" id="PF06026">
    <property type="entry name" value="Rib_5-P_isom_A"/>
    <property type="match status" value="1"/>
</dbReference>
<dbReference type="PANTHER" id="PTHR11934:SF0">
    <property type="entry name" value="RIBOSE-5-PHOSPHATE ISOMERASE"/>
    <property type="match status" value="1"/>
</dbReference>
<dbReference type="NCBIfam" id="TIGR00021">
    <property type="entry name" value="rpiA"/>
    <property type="match status" value="1"/>
</dbReference>
<evidence type="ECO:0000256" key="4">
    <source>
        <dbReference type="ARBA" id="ARBA00011959"/>
    </source>
</evidence>
<comment type="similarity">
    <text evidence="3">Belongs to the ribose 5-phosphate isomerase family.</text>
</comment>
<proteinExistence type="inferred from homology"/>
<dbReference type="EnsemblMetazoa" id="PPA15346.1">
    <property type="protein sequence ID" value="PPA15346.1"/>
    <property type="gene ID" value="WBGene00104900"/>
</dbReference>
<evidence type="ECO:0000256" key="5">
    <source>
        <dbReference type="ARBA" id="ARBA00023235"/>
    </source>
</evidence>
<dbReference type="Proteomes" id="UP000005239">
    <property type="component" value="Unassembled WGS sequence"/>
</dbReference>
<dbReference type="AlphaFoldDB" id="A0A2A6BBX0"/>
<name>A0A2A6BBX0_PRIPA</name>
<evidence type="ECO:0000256" key="2">
    <source>
        <dbReference type="ARBA" id="ARBA00004988"/>
    </source>
</evidence>
<dbReference type="FunFam" id="3.40.50.1360:FF:000001">
    <property type="entry name" value="Ribose-5-phosphate isomerase A"/>
    <property type="match status" value="1"/>
</dbReference>
<dbReference type="SUPFAM" id="SSF75445">
    <property type="entry name" value="D-ribose-5-phosphate isomerase (RpiA), lid domain"/>
    <property type="match status" value="1"/>
</dbReference>
<keyword evidence="5" id="KW-0413">Isomerase</keyword>
<evidence type="ECO:0000256" key="3">
    <source>
        <dbReference type="ARBA" id="ARBA00008088"/>
    </source>
</evidence>
<dbReference type="GO" id="GO:0009052">
    <property type="term" value="P:pentose-phosphate shunt, non-oxidative branch"/>
    <property type="evidence" value="ECO:0000318"/>
    <property type="project" value="GO_Central"/>
</dbReference>
<keyword evidence="8" id="KW-1185">Reference proteome</keyword>
<dbReference type="FunFam" id="3.30.70.260:FF:000018">
    <property type="entry name" value="Ribose-5-phosphate isomerase A"/>
    <property type="match status" value="1"/>
</dbReference>
<dbReference type="PANTHER" id="PTHR11934">
    <property type="entry name" value="RIBOSE-5-PHOSPHATE ISOMERASE"/>
    <property type="match status" value="1"/>
</dbReference>
<dbReference type="OrthoDB" id="1555531at2759"/>
<dbReference type="GO" id="GO:0006014">
    <property type="term" value="P:D-ribose metabolic process"/>
    <property type="evidence" value="ECO:0000318"/>
    <property type="project" value="GO_Central"/>
</dbReference>
<accession>A0A8R1YDB8</accession>
<reference evidence="8" key="1">
    <citation type="journal article" date="2008" name="Nat. Genet.">
        <title>The Pristionchus pacificus genome provides a unique perspective on nematode lifestyle and parasitism.</title>
        <authorList>
            <person name="Dieterich C."/>
            <person name="Clifton S.W."/>
            <person name="Schuster L.N."/>
            <person name="Chinwalla A."/>
            <person name="Delehaunty K."/>
            <person name="Dinkelacker I."/>
            <person name="Fulton L."/>
            <person name="Fulton R."/>
            <person name="Godfrey J."/>
            <person name="Minx P."/>
            <person name="Mitreva M."/>
            <person name="Roeseler W."/>
            <person name="Tian H."/>
            <person name="Witte H."/>
            <person name="Yang S.P."/>
            <person name="Wilson R.K."/>
            <person name="Sommer R.J."/>
        </authorList>
    </citation>
    <scope>NUCLEOTIDE SEQUENCE [LARGE SCALE GENOMIC DNA]</scope>
    <source>
        <strain evidence="8">PS312</strain>
    </source>
</reference>